<reference evidence="2" key="1">
    <citation type="journal article" date="2020" name="G3 (Bethesda)">
        <title>High-Quality Assemblies for Three Invasive Social Wasps from the &lt;i&gt;Vespula&lt;/i&gt; Genus.</title>
        <authorList>
            <person name="Harrop T.W.R."/>
            <person name="Guhlin J."/>
            <person name="McLaughlin G.M."/>
            <person name="Permina E."/>
            <person name="Stockwell P."/>
            <person name="Gilligan J."/>
            <person name="Le Lec M.F."/>
            <person name="Gruber M.A.M."/>
            <person name="Quinn O."/>
            <person name="Lovegrove M."/>
            <person name="Duncan E.J."/>
            <person name="Remnant E.J."/>
            <person name="Van Eeckhoven J."/>
            <person name="Graham B."/>
            <person name="Knapp R.A."/>
            <person name="Langford K.W."/>
            <person name="Kronenberg Z."/>
            <person name="Press M.O."/>
            <person name="Eacker S.M."/>
            <person name="Wilson-Rankin E.E."/>
            <person name="Purcell J."/>
            <person name="Lester P.J."/>
            <person name="Dearden P.K."/>
        </authorList>
    </citation>
    <scope>NUCLEOTIDE SEQUENCE</scope>
    <source>
        <strain evidence="2">Volc-1</strain>
    </source>
</reference>
<feature type="compositionally biased region" description="Basic and acidic residues" evidence="1">
    <location>
        <begin position="135"/>
        <end position="150"/>
    </location>
</feature>
<feature type="region of interest" description="Disordered" evidence="1">
    <location>
        <begin position="125"/>
        <end position="170"/>
    </location>
</feature>
<name>A0A834P026_VESPE</name>
<evidence type="ECO:0000313" key="2">
    <source>
        <dbReference type="EMBL" id="KAF7423144.1"/>
    </source>
</evidence>
<protein>
    <submittedName>
        <fullName evidence="2">Uncharacterized protein</fullName>
    </submittedName>
</protein>
<evidence type="ECO:0000313" key="3">
    <source>
        <dbReference type="Proteomes" id="UP000600918"/>
    </source>
</evidence>
<organism evidence="2 3">
    <name type="scientific">Vespula pensylvanica</name>
    <name type="common">Western yellow jacket</name>
    <name type="synonym">Wasp</name>
    <dbReference type="NCBI Taxonomy" id="30213"/>
    <lineage>
        <taxon>Eukaryota</taxon>
        <taxon>Metazoa</taxon>
        <taxon>Ecdysozoa</taxon>
        <taxon>Arthropoda</taxon>
        <taxon>Hexapoda</taxon>
        <taxon>Insecta</taxon>
        <taxon>Pterygota</taxon>
        <taxon>Neoptera</taxon>
        <taxon>Endopterygota</taxon>
        <taxon>Hymenoptera</taxon>
        <taxon>Apocrita</taxon>
        <taxon>Aculeata</taxon>
        <taxon>Vespoidea</taxon>
        <taxon>Vespidae</taxon>
        <taxon>Vespinae</taxon>
        <taxon>Vespula</taxon>
    </lineage>
</organism>
<proteinExistence type="predicted"/>
<accession>A0A834P026</accession>
<evidence type="ECO:0000256" key="1">
    <source>
        <dbReference type="SAM" id="MobiDB-lite"/>
    </source>
</evidence>
<feature type="compositionally biased region" description="Basic and acidic residues" evidence="1">
    <location>
        <begin position="161"/>
        <end position="170"/>
    </location>
</feature>
<keyword evidence="3" id="KW-1185">Reference proteome</keyword>
<gene>
    <name evidence="2" type="ORF">H0235_008427</name>
</gene>
<dbReference type="EMBL" id="JACSDY010000007">
    <property type="protein sequence ID" value="KAF7423144.1"/>
    <property type="molecule type" value="Genomic_DNA"/>
</dbReference>
<dbReference type="AlphaFoldDB" id="A0A834P026"/>
<comment type="caution">
    <text evidence="2">The sequence shown here is derived from an EMBL/GenBank/DDBJ whole genome shotgun (WGS) entry which is preliminary data.</text>
</comment>
<sequence length="170" mass="18665">MVKGEGKQDSHFPIGPMCIDRVGVRVERHGTLLPRGSNSPDVIGIQFLPLTATIATAFAAVSATAVIATWQPVAGNGSDNNGVRTLYGPGDKIPGKFCEPFELGYVEEVLKEWYGGVSWKSGDLTTTEASENTEEDIKVTQKEENIKKNNTEPLQQTCIVDEYKDTHRRR</sequence>
<dbReference type="Proteomes" id="UP000600918">
    <property type="component" value="Unassembled WGS sequence"/>
</dbReference>